<proteinExistence type="predicted"/>
<dbReference type="EMBL" id="JAVRRG010000005">
    <property type="protein sequence ID" value="KAK5100949.1"/>
    <property type="molecule type" value="Genomic_DNA"/>
</dbReference>
<gene>
    <name evidence="2" type="ORF">LTR24_000797</name>
</gene>
<comment type="caution">
    <text evidence="2">The sequence shown here is derived from an EMBL/GenBank/DDBJ whole genome shotgun (WGS) entry which is preliminary data.</text>
</comment>
<evidence type="ECO:0000256" key="1">
    <source>
        <dbReference type="SAM" id="MobiDB-lite"/>
    </source>
</evidence>
<evidence type="ECO:0000313" key="2">
    <source>
        <dbReference type="EMBL" id="KAK5100949.1"/>
    </source>
</evidence>
<dbReference type="Proteomes" id="UP001345013">
    <property type="component" value="Unassembled WGS sequence"/>
</dbReference>
<sequence length="281" mass="31059">MKVKHFLAGSIRVVITTILTLEVRPIFTSPVNPSSLADMTDMIPNPFLDLSSWNYENSALNAVYPSSWATDISTVSQDTSSAISGTLDKRHDYAMVCADKRGHTEYCQRSPREYYCSQNGFIIQKATATVKYAPCEEQCVCIGVVAKPICLVGWSGQTTCLRSLPDNGGIEFLDSTTLENIYPQETAAENTKFIHVSELETRAAGLQDILEPSVLEALLDIAQAEEHDNAKYISLPHHPKPRLLDSKTVHSTSQHPRPPMSTSTLGDKKDETGDIPRQSRM</sequence>
<feature type="region of interest" description="Disordered" evidence="1">
    <location>
        <begin position="233"/>
        <end position="281"/>
    </location>
</feature>
<name>A0ABR0KMZ5_9EURO</name>
<protein>
    <submittedName>
        <fullName evidence="2">Uncharacterized protein</fullName>
    </submittedName>
</protein>
<feature type="compositionally biased region" description="Polar residues" evidence="1">
    <location>
        <begin position="249"/>
        <end position="265"/>
    </location>
</feature>
<evidence type="ECO:0000313" key="3">
    <source>
        <dbReference type="Proteomes" id="UP001345013"/>
    </source>
</evidence>
<organism evidence="2 3">
    <name type="scientific">Lithohypha guttulata</name>
    <dbReference type="NCBI Taxonomy" id="1690604"/>
    <lineage>
        <taxon>Eukaryota</taxon>
        <taxon>Fungi</taxon>
        <taxon>Dikarya</taxon>
        <taxon>Ascomycota</taxon>
        <taxon>Pezizomycotina</taxon>
        <taxon>Eurotiomycetes</taxon>
        <taxon>Chaetothyriomycetidae</taxon>
        <taxon>Chaetothyriales</taxon>
        <taxon>Trichomeriaceae</taxon>
        <taxon>Lithohypha</taxon>
    </lineage>
</organism>
<keyword evidence="3" id="KW-1185">Reference proteome</keyword>
<reference evidence="2 3" key="1">
    <citation type="submission" date="2023-08" db="EMBL/GenBank/DDBJ databases">
        <title>Black Yeasts Isolated from many extreme environments.</title>
        <authorList>
            <person name="Coleine C."/>
            <person name="Stajich J.E."/>
            <person name="Selbmann L."/>
        </authorList>
    </citation>
    <scope>NUCLEOTIDE SEQUENCE [LARGE SCALE GENOMIC DNA]</scope>
    <source>
        <strain evidence="2 3">CCFEE 5885</strain>
    </source>
</reference>
<accession>A0ABR0KMZ5</accession>